<feature type="region of interest" description="Disordered" evidence="1">
    <location>
        <begin position="105"/>
        <end position="126"/>
    </location>
</feature>
<keyword evidence="3" id="KW-1185">Reference proteome</keyword>
<evidence type="ECO:0000313" key="3">
    <source>
        <dbReference type="Proteomes" id="UP000188147"/>
    </source>
</evidence>
<dbReference type="Proteomes" id="UP000188147">
    <property type="component" value="Chromosome"/>
</dbReference>
<evidence type="ECO:0000256" key="1">
    <source>
        <dbReference type="SAM" id="MobiDB-lite"/>
    </source>
</evidence>
<sequence length="211" mass="21683">MQRRPFKQSHKLRNTLIAIAIAAIALIVIFTLLGRSSGQSQDQQAASSSSQTKKTKTAKKASSAPVASESSVIDDTTASTSTSVVPTPPAASSAASSVISAAKEEATGTPITAETPATAASSNPAVSSSAAPVAKTFGNWSLATYNAVNIGSATYEQIKATYGVPTYMTASDQLYATWQSTSGQRVSITFTPTGTDNIQLIATNKSESGLQ</sequence>
<name>A0ABN4WIS8_9LACO</name>
<protein>
    <recommendedName>
        <fullName evidence="4">Cell wall anchor protein</fullName>
    </recommendedName>
</protein>
<dbReference type="RefSeq" id="WP_077282437.1">
    <property type="nucleotide sequence ID" value="NZ_CP016329.1"/>
</dbReference>
<evidence type="ECO:0008006" key="4">
    <source>
        <dbReference type="Google" id="ProtNLM"/>
    </source>
</evidence>
<evidence type="ECO:0000313" key="2">
    <source>
        <dbReference type="EMBL" id="AQN79801.1"/>
    </source>
</evidence>
<feature type="compositionally biased region" description="Low complexity" evidence="1">
    <location>
        <begin position="60"/>
        <end position="90"/>
    </location>
</feature>
<gene>
    <name evidence="2" type="ORF">A9176_05325</name>
</gene>
<reference evidence="2 3" key="1">
    <citation type="submission" date="2016-06" db="EMBL/GenBank/DDBJ databases">
        <authorList>
            <person name="Kim H.J."/>
        </authorList>
    </citation>
    <scope>NUCLEOTIDE SEQUENCE [LARGE SCALE GENOMIC DNA]</scope>
    <source>
        <strain evidence="2 3">KFRI01</strain>
    </source>
</reference>
<dbReference type="EMBL" id="CP016329">
    <property type="protein sequence ID" value="AQN79801.1"/>
    <property type="molecule type" value="Genomic_DNA"/>
</dbReference>
<organism evidence="2 3">
    <name type="scientific">Leuconostoc garlicum</name>
    <dbReference type="NCBI Taxonomy" id="255248"/>
    <lineage>
        <taxon>Bacteria</taxon>
        <taxon>Bacillati</taxon>
        <taxon>Bacillota</taxon>
        <taxon>Bacilli</taxon>
        <taxon>Lactobacillales</taxon>
        <taxon>Lactobacillaceae</taxon>
        <taxon>Leuconostoc</taxon>
    </lineage>
</organism>
<proteinExistence type="predicted"/>
<feature type="compositionally biased region" description="Low complexity" evidence="1">
    <location>
        <begin position="41"/>
        <end position="52"/>
    </location>
</feature>
<accession>A0ABN4WIS8</accession>
<feature type="region of interest" description="Disordered" evidence="1">
    <location>
        <begin position="41"/>
        <end position="90"/>
    </location>
</feature>